<feature type="transmembrane region" description="Helical" evidence="1">
    <location>
        <begin position="87"/>
        <end position="109"/>
    </location>
</feature>
<dbReference type="PANTHER" id="PTHR35889:SF3">
    <property type="entry name" value="F-BOX DOMAIN-CONTAINING PROTEIN"/>
    <property type="match status" value="1"/>
</dbReference>
<dbReference type="EMBL" id="JAENIJ010000020">
    <property type="protein sequence ID" value="MBK1883355.1"/>
    <property type="molecule type" value="Genomic_DNA"/>
</dbReference>
<organism evidence="3 4">
    <name type="scientific">Luteolibacter pohnpeiensis</name>
    <dbReference type="NCBI Taxonomy" id="454153"/>
    <lineage>
        <taxon>Bacteria</taxon>
        <taxon>Pseudomonadati</taxon>
        <taxon>Verrucomicrobiota</taxon>
        <taxon>Verrucomicrobiia</taxon>
        <taxon>Verrucomicrobiales</taxon>
        <taxon>Verrucomicrobiaceae</taxon>
        <taxon>Luteolibacter</taxon>
    </lineage>
</organism>
<evidence type="ECO:0000256" key="1">
    <source>
        <dbReference type="SAM" id="Phobius"/>
    </source>
</evidence>
<dbReference type="PROSITE" id="PS51257">
    <property type="entry name" value="PROKAR_LIPOPROTEIN"/>
    <property type="match status" value="1"/>
</dbReference>
<feature type="transmembrane region" description="Helical" evidence="1">
    <location>
        <begin position="150"/>
        <end position="168"/>
    </location>
</feature>
<protein>
    <recommendedName>
        <fullName evidence="2">Cytochrome C Planctomycete-type domain-containing protein</fullName>
    </recommendedName>
</protein>
<evidence type="ECO:0000313" key="4">
    <source>
        <dbReference type="Proteomes" id="UP000603141"/>
    </source>
</evidence>
<feature type="transmembrane region" description="Helical" evidence="1">
    <location>
        <begin position="54"/>
        <end position="75"/>
    </location>
</feature>
<reference evidence="3" key="1">
    <citation type="submission" date="2021-01" db="EMBL/GenBank/DDBJ databases">
        <title>Modified the classification status of verrucomicrobia.</title>
        <authorList>
            <person name="Feng X."/>
        </authorList>
    </citation>
    <scope>NUCLEOTIDE SEQUENCE</scope>
    <source>
        <strain evidence="3">KCTC 22041</strain>
    </source>
</reference>
<gene>
    <name evidence="3" type="ORF">JIN85_13085</name>
</gene>
<keyword evidence="1" id="KW-1133">Transmembrane helix</keyword>
<dbReference type="Gene3D" id="3.80.10.10">
    <property type="entry name" value="Ribonuclease Inhibitor"/>
    <property type="match status" value="1"/>
</dbReference>
<keyword evidence="4" id="KW-1185">Reference proteome</keyword>
<dbReference type="InterPro" id="IPR032675">
    <property type="entry name" value="LRR_dom_sf"/>
</dbReference>
<evidence type="ECO:0000259" key="2">
    <source>
        <dbReference type="Pfam" id="PF07635"/>
    </source>
</evidence>
<feature type="transmembrane region" description="Helical" evidence="1">
    <location>
        <begin position="12"/>
        <end position="34"/>
    </location>
</feature>
<evidence type="ECO:0000313" key="3">
    <source>
        <dbReference type="EMBL" id="MBK1883355.1"/>
    </source>
</evidence>
<sequence length="500" mass="54263">MVKNHRKPSRKPWFITICSLFIIACLIAMPLLVGDPNGDKAPDWVRFLGHFHPVLLHLPIGVFALILFQETVGMFRSWRYGPGTPLFPMFFAAATAVVAVVAGFLLYQGGGYEGNATATRHLWLGLAFSVAAILTFLVKAWTVAYSGNALAFRAMLFGSSGLMAFASHDGASMTHGSTYLTQYAPPFLKKLLGEEVPAAKSTPAAKVASVDDLVVYTDVIAPILDNKCVQCHKAEKSKGRLRLDTYDMILKGGKEGDGIEPGNAHDSNLVFRIELEKDDDEHMPPEGKPDISVDELAVLKWWIDSGADPAKKVKDLEVPDAVRKSLDEVAGSLIKATAAAPINEELKQKVAGISKELSGALTYEAADSSNLVFTAVSIRDGFDDAQFGKLSPVLPELTSLDLASTQITDQSVEKLGDAKNLRTLRLSQTQIGDASLDTLAGLQTLESVNLYGTEVTDAGVEKLKSLPNLKHLYLWHTKVTPETIERLKKEMPNCEIVTGI</sequence>
<dbReference type="RefSeq" id="WP_200271416.1">
    <property type="nucleotide sequence ID" value="NZ_JAENIJ010000020.1"/>
</dbReference>
<dbReference type="InterPro" id="IPR001611">
    <property type="entry name" value="Leu-rich_rpt"/>
</dbReference>
<dbReference type="Proteomes" id="UP000603141">
    <property type="component" value="Unassembled WGS sequence"/>
</dbReference>
<name>A0A934VWJ8_9BACT</name>
<accession>A0A934VWJ8</accession>
<feature type="domain" description="Cytochrome C Planctomycete-type" evidence="2">
    <location>
        <begin position="228"/>
        <end position="287"/>
    </location>
</feature>
<dbReference type="PANTHER" id="PTHR35889">
    <property type="entry name" value="CYCLOINULO-OLIGOSACCHARIDE FRUCTANOTRANSFERASE-RELATED"/>
    <property type="match status" value="1"/>
</dbReference>
<dbReference type="AlphaFoldDB" id="A0A934VWJ8"/>
<dbReference type="Pfam" id="PF07635">
    <property type="entry name" value="PSCyt1"/>
    <property type="match status" value="1"/>
</dbReference>
<feature type="transmembrane region" description="Helical" evidence="1">
    <location>
        <begin position="121"/>
        <end position="138"/>
    </location>
</feature>
<proteinExistence type="predicted"/>
<comment type="caution">
    <text evidence="3">The sequence shown here is derived from an EMBL/GenBank/DDBJ whole genome shotgun (WGS) entry which is preliminary data.</text>
</comment>
<dbReference type="Pfam" id="PF13516">
    <property type="entry name" value="LRR_6"/>
    <property type="match status" value="3"/>
</dbReference>
<keyword evidence="1" id="KW-0812">Transmembrane</keyword>
<dbReference type="InterPro" id="IPR011429">
    <property type="entry name" value="Cyt_c_Planctomycete-type"/>
</dbReference>
<dbReference type="SUPFAM" id="SSF52047">
    <property type="entry name" value="RNI-like"/>
    <property type="match status" value="1"/>
</dbReference>
<keyword evidence="1" id="KW-0472">Membrane</keyword>